<evidence type="ECO:0000256" key="1">
    <source>
        <dbReference type="SAM" id="MobiDB-lite"/>
    </source>
</evidence>
<keyword evidence="3" id="KW-1185">Reference proteome</keyword>
<dbReference type="EMBL" id="KQ965812">
    <property type="protein sequence ID" value="KXS10886.1"/>
    <property type="molecule type" value="Genomic_DNA"/>
</dbReference>
<evidence type="ECO:0000313" key="3">
    <source>
        <dbReference type="Proteomes" id="UP000070544"/>
    </source>
</evidence>
<proteinExistence type="predicted"/>
<protein>
    <submittedName>
        <fullName evidence="2">Uncharacterized protein</fullName>
    </submittedName>
</protein>
<dbReference type="Proteomes" id="UP000070544">
    <property type="component" value="Unassembled WGS sequence"/>
</dbReference>
<evidence type="ECO:0000313" key="2">
    <source>
        <dbReference type="EMBL" id="KXS10886.1"/>
    </source>
</evidence>
<name>A0A139A268_GONPJ</name>
<feature type="compositionally biased region" description="Low complexity" evidence="1">
    <location>
        <begin position="34"/>
        <end position="55"/>
    </location>
</feature>
<dbReference type="AlphaFoldDB" id="A0A139A268"/>
<reference evidence="2 3" key="1">
    <citation type="journal article" date="2015" name="Genome Biol. Evol.">
        <title>Phylogenomic analyses indicate that early fungi evolved digesting cell walls of algal ancestors of land plants.</title>
        <authorList>
            <person name="Chang Y."/>
            <person name="Wang S."/>
            <person name="Sekimoto S."/>
            <person name="Aerts A.L."/>
            <person name="Choi C."/>
            <person name="Clum A."/>
            <person name="LaButti K.M."/>
            <person name="Lindquist E.A."/>
            <person name="Yee Ngan C."/>
            <person name="Ohm R.A."/>
            <person name="Salamov A.A."/>
            <person name="Grigoriev I.V."/>
            <person name="Spatafora J.W."/>
            <person name="Berbee M.L."/>
        </authorList>
    </citation>
    <scope>NUCLEOTIDE SEQUENCE [LARGE SCALE GENOMIC DNA]</scope>
    <source>
        <strain evidence="2 3">JEL478</strain>
    </source>
</reference>
<sequence>MTLAPTVNDSSMMPVLPQPAASVAASLLAASASLQQAAPPTQTNAAGSSSSSSAGPRNTTKAQLREMLANQFGTMSQVPKLEKYFERGLKELGPAPNTTVAPRDLVLQAPPQQYKRFERWFVMEVPKPVRRYLDSQDE</sequence>
<organism evidence="2 3">
    <name type="scientific">Gonapodya prolifera (strain JEL478)</name>
    <name type="common">Monoblepharis prolifera</name>
    <dbReference type="NCBI Taxonomy" id="1344416"/>
    <lineage>
        <taxon>Eukaryota</taxon>
        <taxon>Fungi</taxon>
        <taxon>Fungi incertae sedis</taxon>
        <taxon>Chytridiomycota</taxon>
        <taxon>Chytridiomycota incertae sedis</taxon>
        <taxon>Monoblepharidomycetes</taxon>
        <taxon>Monoblepharidales</taxon>
        <taxon>Gonapodyaceae</taxon>
        <taxon>Gonapodya</taxon>
    </lineage>
</organism>
<gene>
    <name evidence="2" type="ORF">M427DRAFT_459477</name>
</gene>
<accession>A0A139A268</accession>
<feature type="region of interest" description="Disordered" evidence="1">
    <location>
        <begin position="34"/>
        <end position="61"/>
    </location>
</feature>